<evidence type="ECO:0000256" key="10">
    <source>
        <dbReference type="PROSITE-ProRule" id="PRU00282"/>
    </source>
</evidence>
<feature type="transmembrane region" description="Helical" evidence="12">
    <location>
        <begin position="15"/>
        <end position="35"/>
    </location>
</feature>
<evidence type="ECO:0000313" key="13">
    <source>
        <dbReference type="EMBL" id="CAI9607370.1"/>
    </source>
</evidence>
<evidence type="ECO:0000256" key="6">
    <source>
        <dbReference type="ARBA" id="ARBA00022792"/>
    </source>
</evidence>
<evidence type="ECO:0000256" key="8">
    <source>
        <dbReference type="ARBA" id="ARBA00023128"/>
    </source>
</evidence>
<feature type="transmembrane region" description="Helical" evidence="12">
    <location>
        <begin position="160"/>
        <end position="180"/>
    </location>
</feature>
<evidence type="ECO:0000256" key="1">
    <source>
        <dbReference type="ARBA" id="ARBA00004448"/>
    </source>
</evidence>
<dbReference type="PROSITE" id="PS50920">
    <property type="entry name" value="SOLCAR"/>
    <property type="match status" value="2"/>
</dbReference>
<keyword evidence="5" id="KW-0677">Repeat</keyword>
<evidence type="ECO:0000256" key="7">
    <source>
        <dbReference type="ARBA" id="ARBA00022989"/>
    </source>
</evidence>
<gene>
    <name evidence="13" type="ORF">SPARVUS_LOCUS13930739</name>
</gene>
<dbReference type="InterPro" id="IPR052465">
    <property type="entry name" value="Mito_NAD+_Carrier"/>
</dbReference>
<accession>A0ABN9GDG3</accession>
<dbReference type="Proteomes" id="UP001162483">
    <property type="component" value="Unassembled WGS sequence"/>
</dbReference>
<comment type="similarity">
    <text evidence="2 11">Belongs to the mitochondrial carrier (TC 2.A.29) family.</text>
</comment>
<evidence type="ECO:0000256" key="5">
    <source>
        <dbReference type="ARBA" id="ARBA00022737"/>
    </source>
</evidence>
<evidence type="ECO:0000256" key="2">
    <source>
        <dbReference type="ARBA" id="ARBA00006375"/>
    </source>
</evidence>
<evidence type="ECO:0000256" key="3">
    <source>
        <dbReference type="ARBA" id="ARBA00022448"/>
    </source>
</evidence>
<sequence>MENRTASRWSCWRHSGYLVGASSTFLSTVLTFPIYKTIFRQQLHTSTIRVAVIQLKREGMKHLFRGLAPPLMAKTLQGTLLFGTQGSLQKFLLGVNIPGAMIPALSGCLSGAIEAALLVPFERMQNILQDGRNTARFPSTASVLQEFQTYKNDQKFLCGIYRGFSIILVRNALGSAIFLSCKEPIRDLLSLQGLPSWAPSLGSGSFIGAFTSLVLYPLSVLVANMQAEVGKGLPGVREVVKTVWEKCGGGRVSLLYRGASLIIVRSCVTWGVTNSIHDTLIRQHSLK</sequence>
<dbReference type="InterPro" id="IPR018108">
    <property type="entry name" value="MCP_transmembrane"/>
</dbReference>
<organism evidence="13 14">
    <name type="scientific">Staurois parvus</name>
    <dbReference type="NCBI Taxonomy" id="386267"/>
    <lineage>
        <taxon>Eukaryota</taxon>
        <taxon>Metazoa</taxon>
        <taxon>Chordata</taxon>
        <taxon>Craniata</taxon>
        <taxon>Vertebrata</taxon>
        <taxon>Euteleostomi</taxon>
        <taxon>Amphibia</taxon>
        <taxon>Batrachia</taxon>
        <taxon>Anura</taxon>
        <taxon>Neobatrachia</taxon>
        <taxon>Ranoidea</taxon>
        <taxon>Ranidae</taxon>
        <taxon>Staurois</taxon>
    </lineage>
</organism>
<evidence type="ECO:0000256" key="11">
    <source>
        <dbReference type="RuleBase" id="RU000488"/>
    </source>
</evidence>
<keyword evidence="8" id="KW-0496">Mitochondrion</keyword>
<comment type="subcellular location">
    <subcellularLocation>
        <location evidence="1">Mitochondrion inner membrane</location>
        <topology evidence="1">Multi-pass membrane protein</topology>
    </subcellularLocation>
</comment>
<keyword evidence="4 10" id="KW-0812">Transmembrane</keyword>
<dbReference type="InterPro" id="IPR023395">
    <property type="entry name" value="MCP_dom_sf"/>
</dbReference>
<evidence type="ECO:0000313" key="14">
    <source>
        <dbReference type="Proteomes" id="UP001162483"/>
    </source>
</evidence>
<comment type="caution">
    <text evidence="13">The sequence shown here is derived from an EMBL/GenBank/DDBJ whole genome shotgun (WGS) entry which is preliminary data.</text>
</comment>
<dbReference type="PANTHER" id="PTHR46131:SF5">
    <property type="entry name" value="SOLUTE CARRIER FAMILY 25 MEMBER 53"/>
    <property type="match status" value="1"/>
</dbReference>
<dbReference type="EMBL" id="CATNWA010018436">
    <property type="protein sequence ID" value="CAI9607370.1"/>
    <property type="molecule type" value="Genomic_DNA"/>
</dbReference>
<dbReference type="Pfam" id="PF00153">
    <property type="entry name" value="Mito_carr"/>
    <property type="match status" value="3"/>
</dbReference>
<dbReference type="Gene3D" id="1.50.40.10">
    <property type="entry name" value="Mitochondrial carrier domain"/>
    <property type="match status" value="1"/>
</dbReference>
<evidence type="ECO:0000256" key="9">
    <source>
        <dbReference type="ARBA" id="ARBA00023136"/>
    </source>
</evidence>
<protein>
    <recommendedName>
        <fullName evidence="15">Solute carrier family 25 member 53</fullName>
    </recommendedName>
</protein>
<keyword evidence="7 12" id="KW-1133">Transmembrane helix</keyword>
<dbReference type="SUPFAM" id="SSF103506">
    <property type="entry name" value="Mitochondrial carrier"/>
    <property type="match status" value="1"/>
</dbReference>
<keyword evidence="9 10" id="KW-0472">Membrane</keyword>
<keyword evidence="14" id="KW-1185">Reference proteome</keyword>
<feature type="transmembrane region" description="Helical" evidence="12">
    <location>
        <begin position="200"/>
        <end position="223"/>
    </location>
</feature>
<evidence type="ECO:0000256" key="4">
    <source>
        <dbReference type="ARBA" id="ARBA00022692"/>
    </source>
</evidence>
<proteinExistence type="inferred from homology"/>
<dbReference type="PANTHER" id="PTHR46131">
    <property type="entry name" value="SD08549P"/>
    <property type="match status" value="1"/>
</dbReference>
<name>A0ABN9GDG3_9NEOB</name>
<feature type="repeat" description="Solcar" evidence="10">
    <location>
        <begin position="11"/>
        <end position="91"/>
    </location>
</feature>
<evidence type="ECO:0000256" key="12">
    <source>
        <dbReference type="SAM" id="Phobius"/>
    </source>
</evidence>
<evidence type="ECO:0008006" key="15">
    <source>
        <dbReference type="Google" id="ProtNLM"/>
    </source>
</evidence>
<feature type="repeat" description="Solcar" evidence="10">
    <location>
        <begin position="98"/>
        <end position="188"/>
    </location>
</feature>
<reference evidence="13" key="1">
    <citation type="submission" date="2023-05" db="EMBL/GenBank/DDBJ databases">
        <authorList>
            <person name="Stuckert A."/>
        </authorList>
    </citation>
    <scope>NUCLEOTIDE SEQUENCE</scope>
</reference>
<keyword evidence="6" id="KW-0999">Mitochondrion inner membrane</keyword>
<keyword evidence="3 11" id="KW-0813">Transport</keyword>